<feature type="compositionally biased region" description="Polar residues" evidence="1">
    <location>
        <begin position="1"/>
        <end position="18"/>
    </location>
</feature>
<evidence type="ECO:0000313" key="3">
    <source>
        <dbReference type="Proteomes" id="UP000298061"/>
    </source>
</evidence>
<name>A0A4Y9ZJN0_9AGAM</name>
<dbReference type="Proteomes" id="UP000298061">
    <property type="component" value="Unassembled WGS sequence"/>
</dbReference>
<feature type="compositionally biased region" description="Polar residues" evidence="1">
    <location>
        <begin position="28"/>
        <end position="38"/>
    </location>
</feature>
<dbReference type="EMBL" id="SFCI01001862">
    <property type="protein sequence ID" value="TFY74805.1"/>
    <property type="molecule type" value="Genomic_DNA"/>
</dbReference>
<reference evidence="2 3" key="1">
    <citation type="submission" date="2019-02" db="EMBL/GenBank/DDBJ databases">
        <title>Genome sequencing of the rare red list fungi Hericium alpestre (H. flagellum).</title>
        <authorList>
            <person name="Buettner E."/>
            <person name="Kellner H."/>
        </authorList>
    </citation>
    <scope>NUCLEOTIDE SEQUENCE [LARGE SCALE GENOMIC DNA]</scope>
    <source>
        <strain evidence="2 3">DSM 108284</strain>
    </source>
</reference>
<evidence type="ECO:0000313" key="2">
    <source>
        <dbReference type="EMBL" id="TFY74805.1"/>
    </source>
</evidence>
<gene>
    <name evidence="2" type="ORF">EWM64_g9207</name>
</gene>
<feature type="region of interest" description="Disordered" evidence="1">
    <location>
        <begin position="1"/>
        <end position="154"/>
    </location>
</feature>
<protein>
    <submittedName>
        <fullName evidence="2">Uncharacterized protein</fullName>
    </submittedName>
</protein>
<organism evidence="2 3">
    <name type="scientific">Hericium alpestre</name>
    <dbReference type="NCBI Taxonomy" id="135208"/>
    <lineage>
        <taxon>Eukaryota</taxon>
        <taxon>Fungi</taxon>
        <taxon>Dikarya</taxon>
        <taxon>Basidiomycota</taxon>
        <taxon>Agaricomycotina</taxon>
        <taxon>Agaricomycetes</taxon>
        <taxon>Russulales</taxon>
        <taxon>Hericiaceae</taxon>
        <taxon>Hericium</taxon>
    </lineage>
</organism>
<feature type="compositionally biased region" description="Polar residues" evidence="1">
    <location>
        <begin position="61"/>
        <end position="77"/>
    </location>
</feature>
<accession>A0A4Y9ZJN0</accession>
<comment type="caution">
    <text evidence="2">The sequence shown here is derived from an EMBL/GenBank/DDBJ whole genome shotgun (WGS) entry which is preliminary data.</text>
</comment>
<keyword evidence="3" id="KW-1185">Reference proteome</keyword>
<proteinExistence type="predicted"/>
<sequence>MPTSYTAAEPDNSSSYGNVSDDGDVDQLQGSAPSSQATQKRKAPSPLGPSPSRRPSKKSRQSTTQLRSTAGESSAARSNRIIEEDRTRKWKESQYQKKKAKEGAQGGARGRETAGVNGSGPSRLQSGSTSPGMLSISRSTYDDIDSGASSVVQS</sequence>
<feature type="compositionally biased region" description="Polar residues" evidence="1">
    <location>
        <begin position="119"/>
        <end position="139"/>
    </location>
</feature>
<evidence type="ECO:0000256" key="1">
    <source>
        <dbReference type="SAM" id="MobiDB-lite"/>
    </source>
</evidence>
<dbReference type="AlphaFoldDB" id="A0A4Y9ZJN0"/>
<feature type="compositionally biased region" description="Basic and acidic residues" evidence="1">
    <location>
        <begin position="80"/>
        <end position="95"/>
    </location>
</feature>